<dbReference type="Gene3D" id="2.30.29.30">
    <property type="entry name" value="Pleckstrin-homology domain (PH domain)/Phosphotyrosine-binding domain (PTB)"/>
    <property type="match status" value="1"/>
</dbReference>
<dbReference type="GO" id="GO:0005886">
    <property type="term" value="C:plasma membrane"/>
    <property type="evidence" value="ECO:0007669"/>
    <property type="project" value="TreeGrafter"/>
</dbReference>
<name>A0A8C5I7X7_GOUWI</name>
<dbReference type="AlphaFoldDB" id="A0A8C5I7X7"/>
<sequence>MDTDSRLYFRKNYAKYEFFRKPLDFFPDHMLSISSESNGMVDHSDLIQTFLKPSTCPEIHGHLHSKDQSRKPWKKLYFVLRRSGLYFSNKGTSKEPRHLQFFADFNDSDIYWVFVGQKTARCTQLTLPSASRCHHSFFVFCMIYCDNLFKKKESTFKVFNCILCVTTHCSHQSAAQPGS</sequence>
<dbReference type="SUPFAM" id="SSF50729">
    <property type="entry name" value="PH domain-like"/>
    <property type="match status" value="1"/>
</dbReference>
<dbReference type="PANTHER" id="PTHR11243:SF22">
    <property type="entry name" value="GROWTH FACTOR RECEPTOR-BOUND PROTEIN 14"/>
    <property type="match status" value="1"/>
</dbReference>
<dbReference type="GO" id="GO:0005737">
    <property type="term" value="C:cytoplasm"/>
    <property type="evidence" value="ECO:0007669"/>
    <property type="project" value="TreeGrafter"/>
</dbReference>
<evidence type="ECO:0000313" key="1">
    <source>
        <dbReference type="Ensembl" id="ENSGWIP00000055887.1"/>
    </source>
</evidence>
<reference evidence="1" key="3">
    <citation type="submission" date="2025-09" db="UniProtKB">
        <authorList>
            <consortium name="Ensembl"/>
        </authorList>
    </citation>
    <scope>IDENTIFICATION</scope>
</reference>
<dbReference type="InterPro" id="IPR039664">
    <property type="entry name" value="GRB/APBB1IP"/>
</dbReference>
<accession>A0A8C5I7X7</accession>
<dbReference type="GO" id="GO:0008286">
    <property type="term" value="P:insulin receptor signaling pathway"/>
    <property type="evidence" value="ECO:0007669"/>
    <property type="project" value="TreeGrafter"/>
</dbReference>
<keyword evidence="2" id="KW-1185">Reference proteome</keyword>
<dbReference type="PANTHER" id="PTHR11243">
    <property type="entry name" value="GROWTH FACTOR RECEPTOR-BOUND PROTEIN"/>
    <property type="match status" value="1"/>
</dbReference>
<organism evidence="1 2">
    <name type="scientific">Gouania willdenowi</name>
    <name type="common">Blunt-snouted clingfish</name>
    <name type="synonym">Lepadogaster willdenowi</name>
    <dbReference type="NCBI Taxonomy" id="441366"/>
    <lineage>
        <taxon>Eukaryota</taxon>
        <taxon>Metazoa</taxon>
        <taxon>Chordata</taxon>
        <taxon>Craniata</taxon>
        <taxon>Vertebrata</taxon>
        <taxon>Euteleostomi</taxon>
        <taxon>Actinopterygii</taxon>
        <taxon>Neopterygii</taxon>
        <taxon>Teleostei</taxon>
        <taxon>Neoteleostei</taxon>
        <taxon>Acanthomorphata</taxon>
        <taxon>Ovalentaria</taxon>
        <taxon>Blenniimorphae</taxon>
        <taxon>Blenniiformes</taxon>
        <taxon>Gobiesocoidei</taxon>
        <taxon>Gobiesocidae</taxon>
        <taxon>Gobiesocinae</taxon>
        <taxon>Gouania</taxon>
    </lineage>
</organism>
<dbReference type="Proteomes" id="UP000694680">
    <property type="component" value="Chromosome 21"/>
</dbReference>
<reference evidence="1" key="2">
    <citation type="submission" date="2025-08" db="UniProtKB">
        <authorList>
            <consortium name="Ensembl"/>
        </authorList>
    </citation>
    <scope>IDENTIFICATION</scope>
</reference>
<reference evidence="1" key="1">
    <citation type="submission" date="2020-06" db="EMBL/GenBank/DDBJ databases">
        <authorList>
            <consortium name="Wellcome Sanger Institute Data Sharing"/>
        </authorList>
    </citation>
    <scope>NUCLEOTIDE SEQUENCE [LARGE SCALE GENOMIC DNA]</scope>
</reference>
<proteinExistence type="predicted"/>
<dbReference type="Ensembl" id="ENSGWIT00000060155.1">
    <property type="protein sequence ID" value="ENSGWIP00000055887.1"/>
    <property type="gene ID" value="ENSGWIG00000026543.1"/>
</dbReference>
<dbReference type="GO" id="GO:0046627">
    <property type="term" value="P:negative regulation of insulin receptor signaling pathway"/>
    <property type="evidence" value="ECO:0007669"/>
    <property type="project" value="TreeGrafter"/>
</dbReference>
<dbReference type="InterPro" id="IPR011993">
    <property type="entry name" value="PH-like_dom_sf"/>
</dbReference>
<protein>
    <recommendedName>
        <fullName evidence="3">PH domain-containing protein</fullName>
    </recommendedName>
</protein>
<evidence type="ECO:0000313" key="2">
    <source>
        <dbReference type="Proteomes" id="UP000694680"/>
    </source>
</evidence>
<evidence type="ECO:0008006" key="3">
    <source>
        <dbReference type="Google" id="ProtNLM"/>
    </source>
</evidence>